<accession>L0DZZ1</accession>
<organism evidence="1 2">
    <name type="scientific">Thioalkalivibrio nitratireducens (strain DSM 14787 / UNIQEM 213 / ALEN2)</name>
    <dbReference type="NCBI Taxonomy" id="1255043"/>
    <lineage>
        <taxon>Bacteria</taxon>
        <taxon>Pseudomonadati</taxon>
        <taxon>Pseudomonadota</taxon>
        <taxon>Gammaproteobacteria</taxon>
        <taxon>Chromatiales</taxon>
        <taxon>Ectothiorhodospiraceae</taxon>
        <taxon>Thioalkalivibrio</taxon>
    </lineage>
</organism>
<protein>
    <submittedName>
        <fullName evidence="1">Uncharacterized protein</fullName>
    </submittedName>
</protein>
<dbReference type="HOGENOM" id="CLU_672562_0_0_6"/>
<keyword evidence="2" id="KW-1185">Reference proteome</keyword>
<dbReference type="Proteomes" id="UP000010809">
    <property type="component" value="Chromosome"/>
</dbReference>
<gene>
    <name evidence="1" type="ordered locus">TVNIR_2279</name>
</gene>
<reference evidence="1" key="1">
    <citation type="submission" date="2015-12" db="EMBL/GenBank/DDBJ databases">
        <authorList>
            <person name="Tikhonova T.V."/>
            <person name="Pavlov A.R."/>
            <person name="Beletsky A.V."/>
            <person name="Mardanov A.V."/>
            <person name="Sorokin D.Y."/>
            <person name="Ravin N.V."/>
            <person name="Popov V.O."/>
        </authorList>
    </citation>
    <scope>NUCLEOTIDE SEQUENCE</scope>
    <source>
        <strain evidence="1">DSM 14787</strain>
    </source>
</reference>
<sequence length="409" mass="45359">MSIDDNGLPGPELPRLDLATVERQVQQTGAYSALEWLLESALLPYPAYERWRLGEIPHLEKAIEAAPEDWTRRLREGEAHAQALQLVHEAQTYQGWQPGRGEQTLALSPIPARQVLLARRWVRPADLPQLDLFLDNGASAAENDLHRALAARNASDADASYERLCRIAPNHAGLGEYEILVLYARHTEQAAPVAPEACAELAALREEIAPLCSSDLRAQARDYLAPAWRRLAAALPRADFDPGDPDLHASYAETQIPDWDAVIASVQAVADHAQHPALLARLAQAFQHRQRPEAATLAWARCSERAPDLSPADLLRAASPRLYRRALMFEELDEPLEPTDFPAWLLLREPGLVHHLDRADSPAPVGAVFTAMAELLRTHLRGADEVEARQRLQALRPPLLRAYLQHGPG</sequence>
<dbReference type="KEGG" id="tni:TVNIR_2279"/>
<dbReference type="eggNOG" id="ENOG5030WSD">
    <property type="taxonomic scope" value="Bacteria"/>
</dbReference>
<evidence type="ECO:0000313" key="1">
    <source>
        <dbReference type="EMBL" id="AGA33931.1"/>
    </source>
</evidence>
<name>L0DZZ1_THIND</name>
<dbReference type="PATRIC" id="fig|1255043.3.peg.2300"/>
<dbReference type="RefSeq" id="WP_015259052.1">
    <property type="nucleotide sequence ID" value="NC_019902.2"/>
</dbReference>
<dbReference type="AlphaFoldDB" id="L0DZZ1"/>
<proteinExistence type="predicted"/>
<dbReference type="OrthoDB" id="5701636at2"/>
<evidence type="ECO:0000313" key="2">
    <source>
        <dbReference type="Proteomes" id="UP000010809"/>
    </source>
</evidence>
<dbReference type="EMBL" id="CP003989">
    <property type="protein sequence ID" value="AGA33931.1"/>
    <property type="molecule type" value="Genomic_DNA"/>
</dbReference>